<evidence type="ECO:0000256" key="5">
    <source>
        <dbReference type="ARBA" id="ARBA00022833"/>
    </source>
</evidence>
<reference evidence="9 10" key="1">
    <citation type="submission" date="2021-05" db="EMBL/GenBank/DDBJ databases">
        <title>A Polyphasic approach of four new species of the genus Ohtaekwangia: Ohtaekwangia histidinii sp. nov., Ohtaekwangia cretensis sp. nov., Ohtaekwangia indiensis sp. nov., Ohtaekwangia reichenbachii sp. nov. from diverse environment.</title>
        <authorList>
            <person name="Octaviana S."/>
        </authorList>
    </citation>
    <scope>NUCLEOTIDE SEQUENCE [LARGE SCALE GENOMIC DNA]</scope>
    <source>
        <strain evidence="9 10">PWU5</strain>
    </source>
</reference>
<dbReference type="GO" id="GO:0006979">
    <property type="term" value="P:response to oxidative stress"/>
    <property type="evidence" value="ECO:0007669"/>
    <property type="project" value="InterPro"/>
</dbReference>
<dbReference type="NCBIfam" id="TIGR00357">
    <property type="entry name" value="peptide-methionine (R)-S-oxide reductase MsrB"/>
    <property type="match status" value="1"/>
</dbReference>
<evidence type="ECO:0000256" key="7">
    <source>
        <dbReference type="ARBA" id="ARBA00048488"/>
    </source>
</evidence>
<evidence type="ECO:0000256" key="6">
    <source>
        <dbReference type="ARBA" id="ARBA00023002"/>
    </source>
</evidence>
<comment type="catalytic activity">
    <reaction evidence="7">
        <text>L-methionyl-[protein] + [thioredoxin]-disulfide + H2O = L-methionyl-(R)-S-oxide-[protein] + [thioredoxin]-dithiol</text>
        <dbReference type="Rhea" id="RHEA:24164"/>
        <dbReference type="Rhea" id="RHEA-COMP:10698"/>
        <dbReference type="Rhea" id="RHEA-COMP:10700"/>
        <dbReference type="Rhea" id="RHEA-COMP:12313"/>
        <dbReference type="Rhea" id="RHEA-COMP:12314"/>
        <dbReference type="ChEBI" id="CHEBI:15377"/>
        <dbReference type="ChEBI" id="CHEBI:16044"/>
        <dbReference type="ChEBI" id="CHEBI:29950"/>
        <dbReference type="ChEBI" id="CHEBI:45764"/>
        <dbReference type="ChEBI" id="CHEBI:50058"/>
        <dbReference type="EC" id="1.8.4.12"/>
    </reaction>
</comment>
<evidence type="ECO:0000259" key="8">
    <source>
        <dbReference type="PROSITE" id="PS51790"/>
    </source>
</evidence>
<feature type="domain" description="MsrB" evidence="8">
    <location>
        <begin position="48"/>
        <end position="170"/>
    </location>
</feature>
<comment type="similarity">
    <text evidence="2">Belongs to the MsrB Met sulfoxide reductase family.</text>
</comment>
<name>A0AAP2DWF6_9BACT</name>
<protein>
    <recommendedName>
        <fullName evidence="3">peptide-methionine (R)-S-oxide reductase</fullName>
        <ecNumber evidence="3">1.8.4.12</ecNumber>
    </recommendedName>
</protein>
<dbReference type="InterPro" id="IPR028427">
    <property type="entry name" value="Met_Sox_Rdtase_MsrB"/>
</dbReference>
<organism evidence="9 10">
    <name type="scientific">Dawidia cretensis</name>
    <dbReference type="NCBI Taxonomy" id="2782350"/>
    <lineage>
        <taxon>Bacteria</taxon>
        <taxon>Pseudomonadati</taxon>
        <taxon>Bacteroidota</taxon>
        <taxon>Cytophagia</taxon>
        <taxon>Cytophagales</taxon>
        <taxon>Chryseotaleaceae</taxon>
        <taxon>Dawidia</taxon>
    </lineage>
</organism>
<dbReference type="InterPro" id="IPR002579">
    <property type="entry name" value="Met_Sox_Rdtase_MsrB_dom"/>
</dbReference>
<dbReference type="Gene3D" id="2.170.150.20">
    <property type="entry name" value="Peptide methionine sulfoxide reductase"/>
    <property type="match status" value="1"/>
</dbReference>
<dbReference type="InterPro" id="IPR011057">
    <property type="entry name" value="Mss4-like_sf"/>
</dbReference>
<comment type="cofactor">
    <cofactor evidence="1">
        <name>Zn(2+)</name>
        <dbReference type="ChEBI" id="CHEBI:29105"/>
    </cofactor>
</comment>
<evidence type="ECO:0000256" key="3">
    <source>
        <dbReference type="ARBA" id="ARBA00012499"/>
    </source>
</evidence>
<dbReference type="GO" id="GO:0030091">
    <property type="term" value="P:protein repair"/>
    <property type="evidence" value="ECO:0007669"/>
    <property type="project" value="InterPro"/>
</dbReference>
<accession>A0AAP2DWF6</accession>
<dbReference type="FunFam" id="2.170.150.20:FF:000001">
    <property type="entry name" value="Peptide methionine sulfoxide reductase MsrB"/>
    <property type="match status" value="1"/>
</dbReference>
<dbReference type="Pfam" id="PF01641">
    <property type="entry name" value="SelR"/>
    <property type="match status" value="1"/>
</dbReference>
<keyword evidence="5" id="KW-0862">Zinc</keyword>
<dbReference type="SUPFAM" id="SSF51316">
    <property type="entry name" value="Mss4-like"/>
    <property type="match status" value="1"/>
</dbReference>
<dbReference type="PANTHER" id="PTHR10173">
    <property type="entry name" value="METHIONINE SULFOXIDE REDUCTASE"/>
    <property type="match status" value="1"/>
</dbReference>
<keyword evidence="4" id="KW-0479">Metal-binding</keyword>
<comment type="caution">
    <text evidence="9">The sequence shown here is derived from an EMBL/GenBank/DDBJ whole genome shotgun (WGS) entry which is preliminary data.</text>
</comment>
<sequence>MHTFAFVLLTATTLVACHSASERPETSTAVLTSAATLQDTTGKVVRTDAEWKAILTPEQYSVLRKKGTDMPFTGKYTNTREKGTYYCSGCGQALFSSDMKFPSECGWPSFDRELAGDRITTIVDRTHGMVRTEILCARCGSHLGHLFDDGPTITGQRYCVNSTSLEFRKADESKDKEAAKSKKP</sequence>
<proteinExistence type="inferred from homology"/>
<dbReference type="GO" id="GO:0005737">
    <property type="term" value="C:cytoplasm"/>
    <property type="evidence" value="ECO:0007669"/>
    <property type="project" value="TreeGrafter"/>
</dbReference>
<dbReference type="PROSITE" id="PS51790">
    <property type="entry name" value="MSRB"/>
    <property type="match status" value="1"/>
</dbReference>
<evidence type="ECO:0000256" key="2">
    <source>
        <dbReference type="ARBA" id="ARBA00007174"/>
    </source>
</evidence>
<evidence type="ECO:0000313" key="9">
    <source>
        <dbReference type="EMBL" id="MBT1708668.1"/>
    </source>
</evidence>
<evidence type="ECO:0000313" key="10">
    <source>
        <dbReference type="Proteomes" id="UP001319080"/>
    </source>
</evidence>
<gene>
    <name evidence="9" type="primary">msrB</name>
    <name evidence="9" type="ORF">KK062_10560</name>
</gene>
<keyword evidence="6 9" id="KW-0560">Oxidoreductase</keyword>
<dbReference type="PANTHER" id="PTHR10173:SF52">
    <property type="entry name" value="METHIONINE-R-SULFOXIDE REDUCTASE B1"/>
    <property type="match status" value="1"/>
</dbReference>
<dbReference type="GO" id="GO:0033743">
    <property type="term" value="F:peptide-methionine (R)-S-oxide reductase activity"/>
    <property type="evidence" value="ECO:0007669"/>
    <property type="project" value="UniProtKB-EC"/>
</dbReference>
<dbReference type="AlphaFoldDB" id="A0AAP2DWF6"/>
<dbReference type="RefSeq" id="WP_254084263.1">
    <property type="nucleotide sequence ID" value="NZ_JAHESE010000008.1"/>
</dbReference>
<dbReference type="GO" id="GO:0046872">
    <property type="term" value="F:metal ion binding"/>
    <property type="evidence" value="ECO:0007669"/>
    <property type="project" value="UniProtKB-KW"/>
</dbReference>
<evidence type="ECO:0000256" key="1">
    <source>
        <dbReference type="ARBA" id="ARBA00001947"/>
    </source>
</evidence>
<evidence type="ECO:0000256" key="4">
    <source>
        <dbReference type="ARBA" id="ARBA00022723"/>
    </source>
</evidence>
<dbReference type="Proteomes" id="UP001319080">
    <property type="component" value="Unassembled WGS sequence"/>
</dbReference>
<dbReference type="EMBL" id="JAHESE010000008">
    <property type="protein sequence ID" value="MBT1708668.1"/>
    <property type="molecule type" value="Genomic_DNA"/>
</dbReference>
<keyword evidence="10" id="KW-1185">Reference proteome</keyword>
<dbReference type="EC" id="1.8.4.12" evidence="3"/>